<reference evidence="2" key="1">
    <citation type="journal article" date="2020" name="Stud. Mycol.">
        <title>101 Dothideomycetes genomes: a test case for predicting lifestyles and emergence of pathogens.</title>
        <authorList>
            <person name="Haridas S."/>
            <person name="Albert R."/>
            <person name="Binder M."/>
            <person name="Bloem J."/>
            <person name="Labutti K."/>
            <person name="Salamov A."/>
            <person name="Andreopoulos B."/>
            <person name="Baker S."/>
            <person name="Barry K."/>
            <person name="Bills G."/>
            <person name="Bluhm B."/>
            <person name="Cannon C."/>
            <person name="Castanera R."/>
            <person name="Culley D."/>
            <person name="Daum C."/>
            <person name="Ezra D."/>
            <person name="Gonzalez J."/>
            <person name="Henrissat B."/>
            <person name="Kuo A."/>
            <person name="Liang C."/>
            <person name="Lipzen A."/>
            <person name="Lutzoni F."/>
            <person name="Magnuson J."/>
            <person name="Mondo S."/>
            <person name="Nolan M."/>
            <person name="Ohm R."/>
            <person name="Pangilinan J."/>
            <person name="Park H.-J."/>
            <person name="Ramirez L."/>
            <person name="Alfaro M."/>
            <person name="Sun H."/>
            <person name="Tritt A."/>
            <person name="Yoshinaga Y."/>
            <person name="Zwiers L.-H."/>
            <person name="Turgeon B."/>
            <person name="Goodwin S."/>
            <person name="Spatafora J."/>
            <person name="Crous P."/>
            <person name="Grigoriev I."/>
        </authorList>
    </citation>
    <scope>NUCLEOTIDE SEQUENCE</scope>
    <source>
        <strain evidence="2">CBS 627.86</strain>
    </source>
</reference>
<evidence type="ECO:0000313" key="2">
    <source>
        <dbReference type="EMBL" id="KAF2111675.1"/>
    </source>
</evidence>
<protein>
    <submittedName>
        <fullName evidence="2">Regulator of chromosome condensation 1/beta-lactamase-inhibitor protein II</fullName>
    </submittedName>
</protein>
<dbReference type="OrthoDB" id="5370059at2759"/>
<organism evidence="2 3">
    <name type="scientific">Lophiotrema nucula</name>
    <dbReference type="NCBI Taxonomy" id="690887"/>
    <lineage>
        <taxon>Eukaryota</taxon>
        <taxon>Fungi</taxon>
        <taxon>Dikarya</taxon>
        <taxon>Ascomycota</taxon>
        <taxon>Pezizomycotina</taxon>
        <taxon>Dothideomycetes</taxon>
        <taxon>Pleosporomycetidae</taxon>
        <taxon>Pleosporales</taxon>
        <taxon>Lophiotremataceae</taxon>
        <taxon>Lophiotrema</taxon>
    </lineage>
</organism>
<dbReference type="InterPro" id="IPR009091">
    <property type="entry name" value="RCC1/BLIP-II"/>
</dbReference>
<evidence type="ECO:0000313" key="3">
    <source>
        <dbReference type="Proteomes" id="UP000799770"/>
    </source>
</evidence>
<dbReference type="PANTHER" id="PTHR45982:SF5">
    <property type="entry name" value="RCC DOMAIN-CONTAINING PROTEIN ATS1"/>
    <property type="match status" value="1"/>
</dbReference>
<feature type="repeat" description="RCC1" evidence="1">
    <location>
        <begin position="5"/>
        <end position="54"/>
    </location>
</feature>
<dbReference type="PRINTS" id="PR00633">
    <property type="entry name" value="RCCNDNSATION"/>
</dbReference>
<feature type="repeat" description="RCC1" evidence="1">
    <location>
        <begin position="151"/>
        <end position="209"/>
    </location>
</feature>
<dbReference type="Pfam" id="PF13540">
    <property type="entry name" value="RCC1_2"/>
    <property type="match status" value="1"/>
</dbReference>
<gene>
    <name evidence="2" type="ORF">BDV96DRAFT_499196</name>
</gene>
<dbReference type="PANTHER" id="PTHR45982">
    <property type="entry name" value="REGULATOR OF CHROMOSOME CONDENSATION"/>
    <property type="match status" value="1"/>
</dbReference>
<evidence type="ECO:0000256" key="1">
    <source>
        <dbReference type="PROSITE-ProRule" id="PRU00235"/>
    </source>
</evidence>
<dbReference type="Gene3D" id="2.130.10.30">
    <property type="entry name" value="Regulator of chromosome condensation 1/beta-lactamase-inhibitor protein II"/>
    <property type="match status" value="2"/>
</dbReference>
<name>A0A6A5YX03_9PLEO</name>
<dbReference type="Proteomes" id="UP000799770">
    <property type="component" value="Unassembled WGS sequence"/>
</dbReference>
<dbReference type="GO" id="GO:0005737">
    <property type="term" value="C:cytoplasm"/>
    <property type="evidence" value="ECO:0007669"/>
    <property type="project" value="TreeGrafter"/>
</dbReference>
<feature type="repeat" description="RCC1" evidence="1">
    <location>
        <begin position="252"/>
        <end position="289"/>
    </location>
</feature>
<dbReference type="SUPFAM" id="SSF50985">
    <property type="entry name" value="RCC1/BLIP-II"/>
    <property type="match status" value="1"/>
</dbReference>
<proteinExistence type="predicted"/>
<dbReference type="EMBL" id="ML977333">
    <property type="protein sequence ID" value="KAF2111675.1"/>
    <property type="molecule type" value="Genomic_DNA"/>
</dbReference>
<dbReference type="InterPro" id="IPR051553">
    <property type="entry name" value="Ran_GTPase-activating"/>
</dbReference>
<dbReference type="Pfam" id="PF00415">
    <property type="entry name" value="RCC1"/>
    <property type="match status" value="2"/>
</dbReference>
<dbReference type="InterPro" id="IPR000408">
    <property type="entry name" value="Reg_chr_condens"/>
</dbReference>
<dbReference type="PROSITE" id="PS50012">
    <property type="entry name" value="RCC1_3"/>
    <property type="match status" value="3"/>
</dbReference>
<accession>A0A6A5YX03</accession>
<keyword evidence="3" id="KW-1185">Reference proteome</keyword>
<dbReference type="GO" id="GO:0005085">
    <property type="term" value="F:guanyl-nucleotide exchange factor activity"/>
    <property type="evidence" value="ECO:0007669"/>
    <property type="project" value="TreeGrafter"/>
</dbReference>
<sequence length="371" mass="40214">MPVRHALYAFGSNDEGELGLTPCKIVDTPTFVRQFDDIKTIRGGGNHTVALGNLGSVWGAGQNSKDQLGAGGLQNNRLVAFTKLRQDVFTCAATSDTTAFVDGKTWQLHTYGIDQFGELGCAENLSSFAFPRPVVDFVAGHWHYVAVLDNGDVWGWGRNRYGQLGLSATEGSEVVPPAQYSTPTKIGGIPFSVTRAICGKEFTYLVGDSATGEHKILGRDQHKLISSMPDHVRGWKDIGATWHAIFVLFEDGTLHGWGKVNQWKLIPPGLPRIAQIAVGTEHILAVTNDERLLSWGWGFHGNCGDLKGLEGIKPSGVVSGLWNEIKGIEGKIVKVAAGYATSFVVAETQQETATFVHEELSQEDEPAENAR</sequence>
<dbReference type="AlphaFoldDB" id="A0A6A5YX03"/>